<proteinExistence type="predicted"/>
<dbReference type="InterPro" id="IPR029787">
    <property type="entry name" value="Nucleotide_cyclase"/>
</dbReference>
<evidence type="ECO:0000256" key="1">
    <source>
        <dbReference type="ARBA" id="ARBA00001946"/>
    </source>
</evidence>
<dbReference type="PROSITE" id="PS50887">
    <property type="entry name" value="GGDEF"/>
    <property type="match status" value="1"/>
</dbReference>
<dbReference type="FunFam" id="3.30.70.270:FF:000001">
    <property type="entry name" value="Diguanylate cyclase domain protein"/>
    <property type="match status" value="1"/>
</dbReference>
<evidence type="ECO:0000313" key="7">
    <source>
        <dbReference type="Proteomes" id="UP000315889"/>
    </source>
</evidence>
<protein>
    <recommendedName>
        <fullName evidence="2">diguanylate cyclase</fullName>
        <ecNumber evidence="2">2.7.7.65</ecNumber>
    </recommendedName>
</protein>
<feature type="domain" description="GGDEF" evidence="5">
    <location>
        <begin position="169"/>
        <end position="306"/>
    </location>
</feature>
<dbReference type="Gene3D" id="3.30.450.20">
    <property type="entry name" value="PAS domain"/>
    <property type="match status" value="1"/>
</dbReference>
<dbReference type="PANTHER" id="PTHR45138:SF9">
    <property type="entry name" value="DIGUANYLATE CYCLASE DGCM-RELATED"/>
    <property type="match status" value="1"/>
</dbReference>
<dbReference type="NCBIfam" id="TIGR00254">
    <property type="entry name" value="GGDEF"/>
    <property type="match status" value="1"/>
</dbReference>
<dbReference type="Gene3D" id="3.30.70.270">
    <property type="match status" value="1"/>
</dbReference>
<organism evidence="6 7">
    <name type="scientific">SAR92 clade bacterium</name>
    <dbReference type="NCBI Taxonomy" id="2315479"/>
    <lineage>
        <taxon>Bacteria</taxon>
        <taxon>Pseudomonadati</taxon>
        <taxon>Pseudomonadota</taxon>
        <taxon>Gammaproteobacteria</taxon>
        <taxon>Cellvibrionales</taxon>
        <taxon>Porticoccaceae</taxon>
        <taxon>SAR92 clade</taxon>
    </lineage>
</organism>
<feature type="domain" description="PAS" evidence="4">
    <location>
        <begin position="4"/>
        <end position="38"/>
    </location>
</feature>
<dbReference type="CDD" id="cd01949">
    <property type="entry name" value="GGDEF"/>
    <property type="match status" value="1"/>
</dbReference>
<dbReference type="SMART" id="SM00267">
    <property type="entry name" value="GGDEF"/>
    <property type="match status" value="1"/>
</dbReference>
<comment type="cofactor">
    <cofactor evidence="1">
        <name>Mg(2+)</name>
        <dbReference type="ChEBI" id="CHEBI:18420"/>
    </cofactor>
</comment>
<dbReference type="InterPro" id="IPR035965">
    <property type="entry name" value="PAS-like_dom_sf"/>
</dbReference>
<dbReference type="Proteomes" id="UP000315889">
    <property type="component" value="Unassembled WGS sequence"/>
</dbReference>
<accession>A0A520MEL4</accession>
<dbReference type="GO" id="GO:0043709">
    <property type="term" value="P:cell adhesion involved in single-species biofilm formation"/>
    <property type="evidence" value="ECO:0007669"/>
    <property type="project" value="TreeGrafter"/>
</dbReference>
<dbReference type="NCBIfam" id="TIGR00229">
    <property type="entry name" value="sensory_box"/>
    <property type="match status" value="1"/>
</dbReference>
<dbReference type="AlphaFoldDB" id="A0A520MEL4"/>
<dbReference type="Pfam" id="PF00990">
    <property type="entry name" value="GGDEF"/>
    <property type="match status" value="1"/>
</dbReference>
<evidence type="ECO:0000259" key="5">
    <source>
        <dbReference type="PROSITE" id="PS50887"/>
    </source>
</evidence>
<evidence type="ECO:0000313" key="6">
    <source>
        <dbReference type="EMBL" id="RZO19666.1"/>
    </source>
</evidence>
<dbReference type="InterPro" id="IPR043128">
    <property type="entry name" value="Rev_trsase/Diguanyl_cyclase"/>
</dbReference>
<comment type="catalytic activity">
    <reaction evidence="3">
        <text>2 GTP = 3',3'-c-di-GMP + 2 diphosphate</text>
        <dbReference type="Rhea" id="RHEA:24898"/>
        <dbReference type="ChEBI" id="CHEBI:33019"/>
        <dbReference type="ChEBI" id="CHEBI:37565"/>
        <dbReference type="ChEBI" id="CHEBI:58805"/>
        <dbReference type="EC" id="2.7.7.65"/>
    </reaction>
</comment>
<dbReference type="GO" id="GO:0052621">
    <property type="term" value="F:diguanylate cyclase activity"/>
    <property type="evidence" value="ECO:0007669"/>
    <property type="project" value="UniProtKB-EC"/>
</dbReference>
<dbReference type="EC" id="2.7.7.65" evidence="2"/>
<dbReference type="SUPFAM" id="SSF55073">
    <property type="entry name" value="Nucleotide cyclase"/>
    <property type="match status" value="1"/>
</dbReference>
<dbReference type="SUPFAM" id="SSF55785">
    <property type="entry name" value="PYP-like sensor domain (PAS domain)"/>
    <property type="match status" value="1"/>
</dbReference>
<evidence type="ECO:0000259" key="4">
    <source>
        <dbReference type="PROSITE" id="PS50112"/>
    </source>
</evidence>
<name>A0A520MEL4_9GAMM</name>
<evidence type="ECO:0000256" key="3">
    <source>
        <dbReference type="ARBA" id="ARBA00034247"/>
    </source>
</evidence>
<dbReference type="PANTHER" id="PTHR45138">
    <property type="entry name" value="REGULATORY COMPONENTS OF SENSORY TRANSDUCTION SYSTEM"/>
    <property type="match status" value="1"/>
</dbReference>
<evidence type="ECO:0000256" key="2">
    <source>
        <dbReference type="ARBA" id="ARBA00012528"/>
    </source>
</evidence>
<dbReference type="GO" id="GO:0005886">
    <property type="term" value="C:plasma membrane"/>
    <property type="evidence" value="ECO:0007669"/>
    <property type="project" value="TreeGrafter"/>
</dbReference>
<dbReference type="InterPro" id="IPR000160">
    <property type="entry name" value="GGDEF_dom"/>
</dbReference>
<dbReference type="PROSITE" id="PS50112">
    <property type="entry name" value="PAS"/>
    <property type="match status" value="1"/>
</dbReference>
<dbReference type="GO" id="GO:1902201">
    <property type="term" value="P:negative regulation of bacterial-type flagellum-dependent cell motility"/>
    <property type="evidence" value="ECO:0007669"/>
    <property type="project" value="TreeGrafter"/>
</dbReference>
<comment type="caution">
    <text evidence="6">The sequence shown here is derived from an EMBL/GenBank/DDBJ whole genome shotgun (WGS) entry which is preliminary data.</text>
</comment>
<dbReference type="InterPro" id="IPR000014">
    <property type="entry name" value="PAS"/>
</dbReference>
<gene>
    <name evidence="6" type="ORF">EVB03_07100</name>
</gene>
<dbReference type="EMBL" id="SHBP01000009">
    <property type="protein sequence ID" value="RZO19666.1"/>
    <property type="molecule type" value="Genomic_DNA"/>
</dbReference>
<sequence>MINSYNFVKSVLDSTTESIVVIEPNGKIIYVNSSWDSLGATSTGVLYQGWVGMNYLQVCDDAARENDRFAIKAAAGIRKVSRAEQDIYYLDYPCDGPTEQRWFMMRVTRFSVESSQFLVISHQDITERKVAEEQIEKLARTDEMTGLANRRCFEEFLRNQWKRSVRTKTPLSLALIDIDHFKMINDTYGHSIGDKYLKFLSSSFSQLANRPEDICARYGGDEFAILLGDTDQIGGKLVMERLVENIRNLKIPNENAPTKPILTLSIGLSTMYPNKTNHYENLILSANNLMCSVKNSGRDAIAVTSLEKNHGVLNFKSRG</sequence>
<dbReference type="InterPro" id="IPR050469">
    <property type="entry name" value="Diguanylate_Cyclase"/>
</dbReference>
<reference evidence="6 7" key="1">
    <citation type="submission" date="2019-02" db="EMBL/GenBank/DDBJ databases">
        <title>Prokaryotic population dynamics and viral predation in marine succession experiment using metagenomics: the confinement effect.</title>
        <authorList>
            <person name="Haro-Moreno J.M."/>
            <person name="Rodriguez-Valera F."/>
            <person name="Lopez-Perez M."/>
        </authorList>
    </citation>
    <scope>NUCLEOTIDE SEQUENCE [LARGE SCALE GENOMIC DNA]</scope>
    <source>
        <strain evidence="6">MED-G170</strain>
    </source>
</reference>